<protein>
    <submittedName>
        <fullName evidence="1">Uncharacterized protein</fullName>
    </submittedName>
</protein>
<dbReference type="EMBL" id="OR769222">
    <property type="protein sequence ID" value="WQJ52952.1"/>
    <property type="molecule type" value="Genomic_DNA"/>
</dbReference>
<dbReference type="InterPro" id="IPR058240">
    <property type="entry name" value="rSAM_sf"/>
</dbReference>
<dbReference type="SUPFAM" id="SSF102114">
    <property type="entry name" value="Radical SAM enzymes"/>
    <property type="match status" value="1"/>
</dbReference>
<dbReference type="Pfam" id="PF13353">
    <property type="entry name" value="Fer4_12"/>
    <property type="match status" value="1"/>
</dbReference>
<accession>A0ABZ0Z3A5</accession>
<dbReference type="SFLD" id="SFLDS00029">
    <property type="entry name" value="Radical_SAM"/>
    <property type="match status" value="1"/>
</dbReference>
<evidence type="ECO:0000313" key="2">
    <source>
        <dbReference type="Proteomes" id="UP001349343"/>
    </source>
</evidence>
<keyword evidence="2" id="KW-1185">Reference proteome</keyword>
<dbReference type="InterPro" id="IPR014191">
    <property type="entry name" value="Anaer_RNR_activator"/>
</dbReference>
<evidence type="ECO:0000313" key="1">
    <source>
        <dbReference type="EMBL" id="WQJ52952.1"/>
    </source>
</evidence>
<organism evidence="1 2">
    <name type="scientific">phage Lak_Megaphage_RVC_JS4_GC31</name>
    <dbReference type="NCBI Taxonomy" id="3109228"/>
    <lineage>
        <taxon>Viruses</taxon>
        <taxon>Duplodnaviria</taxon>
        <taxon>Heunggongvirae</taxon>
        <taxon>Uroviricota</taxon>
        <taxon>Caudoviricetes</taxon>
        <taxon>Caudoviricetes code 15 clade</taxon>
    </lineage>
</organism>
<reference evidence="1 2" key="1">
    <citation type="submission" date="2023-11" db="EMBL/GenBank/DDBJ databases">
        <authorList>
            <person name="Cook R."/>
            <person name="Crisci M."/>
            <person name="Pye H."/>
            <person name="Adriaenssens E."/>
            <person name="Santini J."/>
        </authorList>
    </citation>
    <scope>NUCLEOTIDE SEQUENCE [LARGE SCALE GENOMIC DNA]</scope>
    <source>
        <strain evidence="1">Lak_Megaphage_RVC_JS4_GC31</strain>
    </source>
</reference>
<name>A0ABZ0Z3A5_9CAUD</name>
<dbReference type="Proteomes" id="UP001349343">
    <property type="component" value="Segment"/>
</dbReference>
<dbReference type="NCBIfam" id="TIGR02826">
    <property type="entry name" value="RNR_activ_nrdG3"/>
    <property type="match status" value="1"/>
</dbReference>
<dbReference type="InterPro" id="IPR007197">
    <property type="entry name" value="rSAM"/>
</dbReference>
<sequence>MNDITLKYANTDVVFQEFPDEVTLAINITGCPNFCKGCHSQYLWEDTGNELNEEAIDRLILEHTGITCIGFMGGDQAPQKVVKLSQYVKSKYPSLHTGWYSGKERFPLNHGTFDYIKLGPWKEECGPLNNPNTNQRMYMNIGGTELNATFTDITEKAFWAPKPWDPDYFDYMEQKANKL</sequence>
<proteinExistence type="predicted"/>